<evidence type="ECO:0000256" key="4">
    <source>
        <dbReference type="ARBA" id="ARBA00023172"/>
    </source>
</evidence>
<gene>
    <name evidence="6" type="ORF">ABGN05_16765</name>
</gene>
<dbReference type="InterPro" id="IPR002104">
    <property type="entry name" value="Integrase_catalytic"/>
</dbReference>
<keyword evidence="2" id="KW-0229">DNA integration</keyword>
<evidence type="ECO:0000256" key="1">
    <source>
        <dbReference type="ARBA" id="ARBA00008857"/>
    </source>
</evidence>
<name>A0ABV3SKL0_9HYPH</name>
<dbReference type="Pfam" id="PF00589">
    <property type="entry name" value="Phage_integrase"/>
    <property type="match status" value="1"/>
</dbReference>
<accession>A0ABV3SKL0</accession>
<reference evidence="6 7" key="1">
    <citation type="submission" date="2024-05" db="EMBL/GenBank/DDBJ databases">
        <authorList>
            <person name="Jiang F."/>
        </authorList>
    </citation>
    <scope>NUCLEOTIDE SEQUENCE [LARGE SCALE GENOMIC DNA]</scope>
    <source>
        <strain evidence="6 7">LZ166</strain>
    </source>
</reference>
<evidence type="ECO:0000313" key="7">
    <source>
        <dbReference type="Proteomes" id="UP001556692"/>
    </source>
</evidence>
<evidence type="ECO:0000256" key="2">
    <source>
        <dbReference type="ARBA" id="ARBA00022908"/>
    </source>
</evidence>
<proteinExistence type="inferred from homology"/>
<keyword evidence="7" id="KW-1185">Reference proteome</keyword>
<dbReference type="InterPro" id="IPR050090">
    <property type="entry name" value="Tyrosine_recombinase_XerCD"/>
</dbReference>
<comment type="caution">
    <text evidence="6">The sequence shown here is derived from an EMBL/GenBank/DDBJ whole genome shotgun (WGS) entry which is preliminary data.</text>
</comment>
<dbReference type="InterPro" id="IPR011010">
    <property type="entry name" value="DNA_brk_join_enz"/>
</dbReference>
<sequence>MNFTYTNNPTLSDVETVIENSDKISEEKRRAVVSALHSLAKWTGENLSDIPASIPELARRFDRVQPHAVGISPKTRSNVKASCFDAVALSEVVPGVVNWKIRGRPRSPEWREYWSGLSKVVERNSLSRLVNWCNAQSITPKEVNTDIIERMMAHMKATSFRQNQYQVHRTTARMWNEIVDRFPQRDLTKVEVPVSRLRRSRTPIEKFPRSLHQDWADFAAWAHGDDIFADDDSPRVKQSTLDNYQRRFHNAISLLVETGIDPSAIRKVADVTTPDAMKRILGRRHESSNGEASYETFFLGQLLVRLARDWVKAPPDEVAELKRLTKKLPRPTFMMTAKNQLLVDEFDDPKLLQRFVSTPDRIWNDMMCNSRRRQWRLAEAQASLGISILQNTAIRLGDLTALQFGKHVTLRPGGTSTLRTLAAETKTGHPVDFDLPATLAERLIEYHDVIAPAEIGQRPKYLFTNTDGSVKGFAAVRYLVQRYVKAYAGIHVNPHAYRHIAAKLVLDDNPGAHVLVQHLLGHKSVNTAANYYAGLNTRRAGRHHQALLAREVNQAQTGRDHRSSGRRG</sequence>
<dbReference type="CDD" id="cd00397">
    <property type="entry name" value="DNA_BRE_C"/>
    <property type="match status" value="1"/>
</dbReference>
<evidence type="ECO:0000313" key="6">
    <source>
        <dbReference type="EMBL" id="MEX0407312.1"/>
    </source>
</evidence>
<dbReference type="Gene3D" id="1.10.443.10">
    <property type="entry name" value="Intergrase catalytic core"/>
    <property type="match status" value="1"/>
</dbReference>
<dbReference type="Proteomes" id="UP001556692">
    <property type="component" value="Unassembled WGS sequence"/>
</dbReference>
<dbReference type="InterPro" id="IPR013762">
    <property type="entry name" value="Integrase-like_cat_sf"/>
</dbReference>
<organism evidence="6 7">
    <name type="scientific">Aquibium pacificus</name>
    <dbReference type="NCBI Taxonomy" id="3153579"/>
    <lineage>
        <taxon>Bacteria</taxon>
        <taxon>Pseudomonadati</taxon>
        <taxon>Pseudomonadota</taxon>
        <taxon>Alphaproteobacteria</taxon>
        <taxon>Hyphomicrobiales</taxon>
        <taxon>Phyllobacteriaceae</taxon>
        <taxon>Aquibium</taxon>
    </lineage>
</organism>
<dbReference type="PROSITE" id="PS51898">
    <property type="entry name" value="TYR_RECOMBINASE"/>
    <property type="match status" value="1"/>
</dbReference>
<feature type="domain" description="Tyr recombinase" evidence="5">
    <location>
        <begin position="337"/>
        <end position="545"/>
    </location>
</feature>
<evidence type="ECO:0000259" key="5">
    <source>
        <dbReference type="PROSITE" id="PS51898"/>
    </source>
</evidence>
<keyword evidence="3" id="KW-0238">DNA-binding</keyword>
<evidence type="ECO:0000256" key="3">
    <source>
        <dbReference type="ARBA" id="ARBA00023125"/>
    </source>
</evidence>
<dbReference type="PANTHER" id="PTHR30349">
    <property type="entry name" value="PHAGE INTEGRASE-RELATED"/>
    <property type="match status" value="1"/>
</dbReference>
<comment type="similarity">
    <text evidence="1">Belongs to the 'phage' integrase family.</text>
</comment>
<keyword evidence="4" id="KW-0233">DNA recombination</keyword>
<dbReference type="RefSeq" id="WP_367955196.1">
    <property type="nucleotide sequence ID" value="NZ_JBDPGJ010000004.1"/>
</dbReference>
<dbReference type="PANTHER" id="PTHR30349:SF41">
    <property type="entry name" value="INTEGRASE_RECOMBINASE PROTEIN MJ0367-RELATED"/>
    <property type="match status" value="1"/>
</dbReference>
<dbReference type="SUPFAM" id="SSF56349">
    <property type="entry name" value="DNA breaking-rejoining enzymes"/>
    <property type="match status" value="1"/>
</dbReference>
<protein>
    <submittedName>
        <fullName evidence="6">Site-specific integrase</fullName>
    </submittedName>
</protein>
<dbReference type="EMBL" id="JBDPGJ010000004">
    <property type="protein sequence ID" value="MEX0407312.1"/>
    <property type="molecule type" value="Genomic_DNA"/>
</dbReference>